<feature type="domain" description="Metallo-beta-lactamase" evidence="2">
    <location>
        <begin position="56"/>
        <end position="231"/>
    </location>
</feature>
<keyword evidence="3" id="KW-0378">Hydrolase</keyword>
<reference evidence="3 4" key="1">
    <citation type="submission" date="2019-12" db="EMBL/GenBank/DDBJ databases">
        <title>Genomic-based taxomic classification of the family Erythrobacteraceae.</title>
        <authorList>
            <person name="Xu L."/>
        </authorList>
    </citation>
    <scope>NUCLEOTIDE SEQUENCE [LARGE SCALE GENOMIC DNA]</scope>
    <source>
        <strain evidence="3 4">MCCC 1K02066</strain>
    </source>
</reference>
<sequence>MKRQLILSAIVAAGVGAAGLGQIVREAPAEAQGATLPGITDIEQVADNVYKIFGAGGNTVVFVMEDGVALVDTKLPGNGEAILAQVRKITDKPVTMIINSHSHPDHVGSNQFFKDTKPDVAVVAQANTAARMAKPSGPFPANPATREFGDKLTLGSGKDQIDLYYFGPGHTDGDAFVVFPAAKTVMMGDIMAWSMAPLIDPGSGGSAVKLADTMEKAVAGIQGVDKVIEGHGYVTDWQRLRDYTAFNRALVDEAKKAVAAGKEPKDVVAALEASGKHSVFLKRETLPGLEYGGTGRSRAQINAIIAMQELRGETPKLIMNLPPEEQ</sequence>
<accession>A0A6I4UUE0</accession>
<dbReference type="PANTHER" id="PTHR42951:SF4">
    <property type="entry name" value="ACYL-COENZYME A THIOESTERASE MBLAC2"/>
    <property type="match status" value="1"/>
</dbReference>
<dbReference type="Proteomes" id="UP000469159">
    <property type="component" value="Unassembled WGS sequence"/>
</dbReference>
<gene>
    <name evidence="3" type="ORF">GRI75_05480</name>
</gene>
<dbReference type="CDD" id="cd16282">
    <property type="entry name" value="metallo-hydrolase-like_MBL-fold"/>
    <property type="match status" value="1"/>
</dbReference>
<dbReference type="PANTHER" id="PTHR42951">
    <property type="entry name" value="METALLO-BETA-LACTAMASE DOMAIN-CONTAINING"/>
    <property type="match status" value="1"/>
</dbReference>
<dbReference type="RefSeq" id="WP_160745930.1">
    <property type="nucleotide sequence ID" value="NZ_WTYK01000002.1"/>
</dbReference>
<comment type="similarity">
    <text evidence="1">Belongs to the metallo-beta-lactamase superfamily. Class-B beta-lactamase family.</text>
</comment>
<dbReference type="GO" id="GO:0017001">
    <property type="term" value="P:antibiotic catabolic process"/>
    <property type="evidence" value="ECO:0007669"/>
    <property type="project" value="UniProtKB-ARBA"/>
</dbReference>
<organism evidence="3 4">
    <name type="scientific">Croceibacterium soli</name>
    <dbReference type="NCBI Taxonomy" id="1739690"/>
    <lineage>
        <taxon>Bacteria</taxon>
        <taxon>Pseudomonadati</taxon>
        <taxon>Pseudomonadota</taxon>
        <taxon>Alphaproteobacteria</taxon>
        <taxon>Sphingomonadales</taxon>
        <taxon>Erythrobacteraceae</taxon>
        <taxon>Croceibacterium</taxon>
    </lineage>
</organism>
<evidence type="ECO:0000256" key="1">
    <source>
        <dbReference type="ARBA" id="ARBA00005250"/>
    </source>
</evidence>
<dbReference type="EMBL" id="WTYK01000002">
    <property type="protein sequence ID" value="MXP41097.1"/>
    <property type="molecule type" value="Genomic_DNA"/>
</dbReference>
<dbReference type="Pfam" id="PF00753">
    <property type="entry name" value="Lactamase_B"/>
    <property type="match status" value="1"/>
</dbReference>
<evidence type="ECO:0000313" key="4">
    <source>
        <dbReference type="Proteomes" id="UP000469159"/>
    </source>
</evidence>
<keyword evidence="4" id="KW-1185">Reference proteome</keyword>
<dbReference type="AlphaFoldDB" id="A0A6I4UUE0"/>
<evidence type="ECO:0000259" key="2">
    <source>
        <dbReference type="SMART" id="SM00849"/>
    </source>
</evidence>
<dbReference type="OrthoDB" id="420651at2"/>
<dbReference type="SUPFAM" id="SSF56281">
    <property type="entry name" value="Metallo-hydrolase/oxidoreductase"/>
    <property type="match status" value="1"/>
</dbReference>
<dbReference type="InterPro" id="IPR036866">
    <property type="entry name" value="RibonucZ/Hydroxyglut_hydro"/>
</dbReference>
<name>A0A6I4UUE0_9SPHN</name>
<protein>
    <submittedName>
        <fullName evidence="3">MBL fold metallo-hydrolase</fullName>
    </submittedName>
</protein>
<dbReference type="SMART" id="SM00849">
    <property type="entry name" value="Lactamase_B"/>
    <property type="match status" value="1"/>
</dbReference>
<dbReference type="InterPro" id="IPR050855">
    <property type="entry name" value="NDM-1-like"/>
</dbReference>
<evidence type="ECO:0000313" key="3">
    <source>
        <dbReference type="EMBL" id="MXP41097.1"/>
    </source>
</evidence>
<proteinExistence type="inferred from homology"/>
<dbReference type="InterPro" id="IPR001279">
    <property type="entry name" value="Metallo-B-lactamas"/>
</dbReference>
<dbReference type="GO" id="GO:0016787">
    <property type="term" value="F:hydrolase activity"/>
    <property type="evidence" value="ECO:0007669"/>
    <property type="project" value="UniProtKB-KW"/>
</dbReference>
<comment type="caution">
    <text evidence="3">The sequence shown here is derived from an EMBL/GenBank/DDBJ whole genome shotgun (WGS) entry which is preliminary data.</text>
</comment>
<dbReference type="Gene3D" id="3.60.15.10">
    <property type="entry name" value="Ribonuclease Z/Hydroxyacylglutathione hydrolase-like"/>
    <property type="match status" value="1"/>
</dbReference>